<dbReference type="EMBL" id="JASCQO010000023">
    <property type="protein sequence ID" value="MDI5933173.1"/>
    <property type="molecule type" value="Genomic_DNA"/>
</dbReference>
<dbReference type="InterPro" id="IPR011959">
    <property type="entry name" value="CHP02270"/>
</dbReference>
<organism evidence="1 2">
    <name type="scientific">Halomonas kalidii</name>
    <dbReference type="NCBI Taxonomy" id="3043293"/>
    <lineage>
        <taxon>Bacteria</taxon>
        <taxon>Pseudomonadati</taxon>
        <taxon>Pseudomonadota</taxon>
        <taxon>Gammaproteobacteria</taxon>
        <taxon>Oceanospirillales</taxon>
        <taxon>Halomonadaceae</taxon>
        <taxon>Halomonas</taxon>
    </lineage>
</organism>
<reference evidence="1 2" key="1">
    <citation type="submission" date="2023-04" db="EMBL/GenBank/DDBJ databases">
        <title>Halomonas strains isolated from rhizosphere soil.</title>
        <authorList>
            <person name="Xu L."/>
            <person name="Sun J.-Q."/>
        </authorList>
    </citation>
    <scope>NUCLEOTIDE SEQUENCE [LARGE SCALE GENOMIC DNA]</scope>
    <source>
        <strain evidence="1 2">LN1S58</strain>
    </source>
</reference>
<dbReference type="Proteomes" id="UP001244242">
    <property type="component" value="Unassembled WGS sequence"/>
</dbReference>
<sequence>MSLYALDHVIAQHAEEAAFLWLLRDGAVVAPHYSLLDLTRLDTRVEAHLDGLCIAGEAGWAACSEQLEYREPGEVFVAAVLALESGEAARIRRVYEVVGAAPETQRGLVSAFGWVDRAWWRGEVRDLLVADSPFWRRLGLAAGSAQRVDPGRSLLAALEASDAALRATALRVAARLGRTDLLPAVQAQLTSDDEAVRFSAAWAATLLGDRGAAPRAAMAFVDADHPRFAAPALRVALRALPPNEGQSWLGHFAGRPQTLRHAVVAGGILGDPVHVPWLLEQMRIAEFARVAGESFTMITGVDLAYEDLEGEWPEGFEAGPTEHPEDDNVALDADEELSWPEAALVADWWGHHQAAFQAGQRYLLGHPLTPEHLRWGLCQGMQRQREAAALERKLLSPGEPLFETRARGNVQQQWLGLHTKNV</sequence>
<dbReference type="Gene3D" id="1.25.10.10">
    <property type="entry name" value="Leucine-rich Repeat Variant"/>
    <property type="match status" value="1"/>
</dbReference>
<dbReference type="InterPro" id="IPR016024">
    <property type="entry name" value="ARM-type_fold"/>
</dbReference>
<proteinExistence type="predicted"/>
<name>A0ABT6VGS9_9GAMM</name>
<evidence type="ECO:0000313" key="2">
    <source>
        <dbReference type="Proteomes" id="UP001244242"/>
    </source>
</evidence>
<dbReference type="SUPFAM" id="SSF48371">
    <property type="entry name" value="ARM repeat"/>
    <property type="match status" value="1"/>
</dbReference>
<comment type="caution">
    <text evidence="1">The sequence shown here is derived from an EMBL/GenBank/DDBJ whole genome shotgun (WGS) entry which is preliminary data.</text>
</comment>
<dbReference type="RefSeq" id="WP_282720697.1">
    <property type="nucleotide sequence ID" value="NZ_JASCQO010000023.1"/>
</dbReference>
<evidence type="ECO:0000313" key="1">
    <source>
        <dbReference type="EMBL" id="MDI5933173.1"/>
    </source>
</evidence>
<accession>A0ABT6VGS9</accession>
<dbReference type="InterPro" id="IPR011989">
    <property type="entry name" value="ARM-like"/>
</dbReference>
<protein>
    <submittedName>
        <fullName evidence="1">TIGR02270 family protein</fullName>
    </submittedName>
</protein>
<gene>
    <name evidence="1" type="ORF">QLQ84_05160</name>
</gene>
<dbReference type="NCBIfam" id="TIGR02270">
    <property type="entry name" value="TIGR02270 family protein"/>
    <property type="match status" value="1"/>
</dbReference>
<dbReference type="Pfam" id="PF13646">
    <property type="entry name" value="HEAT_2"/>
    <property type="match status" value="1"/>
</dbReference>
<keyword evidence="2" id="KW-1185">Reference proteome</keyword>